<organism evidence="1 2">
    <name type="scientific">Araneus ventricosus</name>
    <name type="common">Orbweaver spider</name>
    <name type="synonym">Epeira ventricosa</name>
    <dbReference type="NCBI Taxonomy" id="182803"/>
    <lineage>
        <taxon>Eukaryota</taxon>
        <taxon>Metazoa</taxon>
        <taxon>Ecdysozoa</taxon>
        <taxon>Arthropoda</taxon>
        <taxon>Chelicerata</taxon>
        <taxon>Arachnida</taxon>
        <taxon>Araneae</taxon>
        <taxon>Araneomorphae</taxon>
        <taxon>Entelegynae</taxon>
        <taxon>Araneoidea</taxon>
        <taxon>Araneidae</taxon>
        <taxon>Araneus</taxon>
    </lineage>
</organism>
<name>A0A4Y2KM83_ARAVE</name>
<dbReference type="Proteomes" id="UP000499080">
    <property type="component" value="Unassembled WGS sequence"/>
</dbReference>
<dbReference type="EMBL" id="BGPR01004745">
    <property type="protein sequence ID" value="GBN02876.1"/>
    <property type="molecule type" value="Genomic_DNA"/>
</dbReference>
<reference evidence="1 2" key="1">
    <citation type="journal article" date="2019" name="Sci. Rep.">
        <title>Orb-weaving spider Araneus ventricosus genome elucidates the spidroin gene catalogue.</title>
        <authorList>
            <person name="Kono N."/>
            <person name="Nakamura H."/>
            <person name="Ohtoshi R."/>
            <person name="Moran D.A.P."/>
            <person name="Shinohara A."/>
            <person name="Yoshida Y."/>
            <person name="Fujiwara M."/>
            <person name="Mori M."/>
            <person name="Tomita M."/>
            <person name="Arakawa K."/>
        </authorList>
    </citation>
    <scope>NUCLEOTIDE SEQUENCE [LARGE SCALE GENOMIC DNA]</scope>
</reference>
<evidence type="ECO:0000313" key="1">
    <source>
        <dbReference type="EMBL" id="GBN02876.1"/>
    </source>
</evidence>
<keyword evidence="2" id="KW-1185">Reference proteome</keyword>
<comment type="caution">
    <text evidence="1">The sequence shown here is derived from an EMBL/GenBank/DDBJ whole genome shotgun (WGS) entry which is preliminary data.</text>
</comment>
<protein>
    <submittedName>
        <fullName evidence="1">Uncharacterized protein</fullName>
    </submittedName>
</protein>
<accession>A0A4Y2KM83</accession>
<feature type="non-terminal residue" evidence="1">
    <location>
        <position position="1"/>
    </location>
</feature>
<sequence length="76" mass="8555">SQSRSCPIVARKNDRIIFSLLNDFGLYANSYLSFLTVLLASPLEMPVTCCEQDCILVGLMVHRNVIVGPKVHRLMF</sequence>
<evidence type="ECO:0000313" key="2">
    <source>
        <dbReference type="Proteomes" id="UP000499080"/>
    </source>
</evidence>
<proteinExistence type="predicted"/>
<gene>
    <name evidence="1" type="ORF">AVEN_153231-2_1</name>
</gene>
<dbReference type="AlphaFoldDB" id="A0A4Y2KM83"/>